<dbReference type="Proteomes" id="UP001626550">
    <property type="component" value="Unassembled WGS sequence"/>
</dbReference>
<comment type="caution">
    <text evidence="1">The sequence shown here is derived from an EMBL/GenBank/DDBJ whole genome shotgun (WGS) entry which is preliminary data.</text>
</comment>
<sequence>MKKYELLIRRQILVGEPSAQTAPEKGQGGDNTLYTYESINNYMENPCEQQVPNKGQHTLLRPIPQIPPPPCGPPPAVPSSQAYMDHSLAAHLISMNNPMVAAAATMNARANLLTAQQQQLQYMSALAAVTPNLGMAGSQSNLLQSPNNNNNNR</sequence>
<name>A0ABD2PYH0_9PLAT</name>
<evidence type="ECO:0000313" key="2">
    <source>
        <dbReference type="Proteomes" id="UP001626550"/>
    </source>
</evidence>
<evidence type="ECO:0000313" key="1">
    <source>
        <dbReference type="EMBL" id="KAL3312470.1"/>
    </source>
</evidence>
<dbReference type="EMBL" id="JBJKFK010001687">
    <property type="protein sequence ID" value="KAL3312470.1"/>
    <property type="molecule type" value="Genomic_DNA"/>
</dbReference>
<organism evidence="1 2">
    <name type="scientific">Cichlidogyrus casuarinus</name>
    <dbReference type="NCBI Taxonomy" id="1844966"/>
    <lineage>
        <taxon>Eukaryota</taxon>
        <taxon>Metazoa</taxon>
        <taxon>Spiralia</taxon>
        <taxon>Lophotrochozoa</taxon>
        <taxon>Platyhelminthes</taxon>
        <taxon>Monogenea</taxon>
        <taxon>Monopisthocotylea</taxon>
        <taxon>Dactylogyridea</taxon>
        <taxon>Ancyrocephalidae</taxon>
        <taxon>Cichlidogyrus</taxon>
    </lineage>
</organism>
<gene>
    <name evidence="1" type="ORF">Ciccas_008939</name>
</gene>
<accession>A0ABD2PYH0</accession>
<dbReference type="AlphaFoldDB" id="A0ABD2PYH0"/>
<keyword evidence="2" id="KW-1185">Reference proteome</keyword>
<protein>
    <submittedName>
        <fullName evidence="1">Uncharacterized protein</fullName>
    </submittedName>
</protein>
<reference evidence="1 2" key="1">
    <citation type="submission" date="2024-11" db="EMBL/GenBank/DDBJ databases">
        <title>Adaptive evolution of stress response genes in parasites aligns with host niche diversity.</title>
        <authorList>
            <person name="Hahn C."/>
            <person name="Resl P."/>
        </authorList>
    </citation>
    <scope>NUCLEOTIDE SEQUENCE [LARGE SCALE GENOMIC DNA]</scope>
    <source>
        <strain evidence="1">EGGRZ-B1_66</strain>
        <tissue evidence="1">Body</tissue>
    </source>
</reference>
<proteinExistence type="predicted"/>